<feature type="transmembrane region" description="Helical" evidence="8">
    <location>
        <begin position="83"/>
        <end position="105"/>
    </location>
</feature>
<feature type="transmembrane region" description="Helical" evidence="8">
    <location>
        <begin position="304"/>
        <end position="325"/>
    </location>
</feature>
<gene>
    <name evidence="9" type="ORF">A3A74_05715</name>
</gene>
<dbReference type="Proteomes" id="UP000179270">
    <property type="component" value="Unassembled WGS sequence"/>
</dbReference>
<keyword evidence="2" id="KW-1003">Cell membrane</keyword>
<keyword evidence="5" id="KW-0573">Peptidoglycan synthesis</keyword>
<evidence type="ECO:0000256" key="8">
    <source>
        <dbReference type="SAM" id="Phobius"/>
    </source>
</evidence>
<feature type="transmembrane region" description="Helical" evidence="8">
    <location>
        <begin position="125"/>
        <end position="147"/>
    </location>
</feature>
<evidence type="ECO:0000256" key="3">
    <source>
        <dbReference type="ARBA" id="ARBA00022692"/>
    </source>
</evidence>
<evidence type="ECO:0000256" key="1">
    <source>
        <dbReference type="ARBA" id="ARBA00004651"/>
    </source>
</evidence>
<evidence type="ECO:0000256" key="4">
    <source>
        <dbReference type="ARBA" id="ARBA00022960"/>
    </source>
</evidence>
<evidence type="ECO:0000313" key="10">
    <source>
        <dbReference type="Proteomes" id="UP000179270"/>
    </source>
</evidence>
<feature type="transmembrane region" description="Helical" evidence="8">
    <location>
        <begin position="217"/>
        <end position="235"/>
    </location>
</feature>
<dbReference type="InterPro" id="IPR004268">
    <property type="entry name" value="MurJ"/>
</dbReference>
<protein>
    <recommendedName>
        <fullName evidence="11">Murein biosynthesis integral membrane protein MurJ</fullName>
    </recommendedName>
</protein>
<dbReference type="Pfam" id="PF03023">
    <property type="entry name" value="MurJ"/>
    <property type="match status" value="1"/>
</dbReference>
<comment type="subcellular location">
    <subcellularLocation>
        <location evidence="1">Cell membrane</location>
        <topology evidence="1">Multi-pass membrane protein</topology>
    </subcellularLocation>
</comment>
<dbReference type="PANTHER" id="PTHR30250">
    <property type="entry name" value="PST FAMILY PREDICTED COLANIC ACID TRANSPORTER"/>
    <property type="match status" value="1"/>
</dbReference>
<dbReference type="EMBL" id="MGAF01000058">
    <property type="protein sequence ID" value="OGK39093.1"/>
    <property type="molecule type" value="Genomic_DNA"/>
</dbReference>
<dbReference type="GO" id="GO:0009252">
    <property type="term" value="P:peptidoglycan biosynthetic process"/>
    <property type="evidence" value="ECO:0007669"/>
    <property type="project" value="UniProtKB-KW"/>
</dbReference>
<evidence type="ECO:0000256" key="7">
    <source>
        <dbReference type="ARBA" id="ARBA00023136"/>
    </source>
</evidence>
<name>A0A1F7I6X3_9BACT</name>
<dbReference type="PANTHER" id="PTHR30250:SF11">
    <property type="entry name" value="O-ANTIGEN TRANSPORTER-RELATED"/>
    <property type="match status" value="1"/>
</dbReference>
<feature type="transmembrane region" description="Helical" evidence="8">
    <location>
        <begin position="375"/>
        <end position="397"/>
    </location>
</feature>
<dbReference type="InterPro" id="IPR050833">
    <property type="entry name" value="Poly_Biosynth_Transport"/>
</dbReference>
<feature type="transmembrane region" description="Helical" evidence="8">
    <location>
        <begin position="7"/>
        <end position="26"/>
    </location>
</feature>
<sequence>MVKKSFGVTIIFVISTFIQLISQIVVTRLFGASFELDVFLAAVALPTIIVTVIYGTLNDVLLPVLSEQKNKEPQGFNKFFTKTFVFLGSVITLLSLLLFFFSAPISELLYQSRGEQFIKAVTQQMTFMAWSYPLAIVATFFGSYYYLHKNYVRFPLAQLIGSAANVLIILLFATQLGIWALVIAFVFNILIQIIFVLPPSRIFSLSDLLPDKKDIQAMFSIIFTWLPLMLGYFALRSDSLLVRSLGSSLPTGSLVHLNLIFRIFSLATSIMTIGFQIVLLPQLIEDFNKKNYLKAALDVRKFKFITLGISIVITLITILLIPYVINLLFVGGKFSQKDALNTLKFIPLFILPAIGWGINNIFFQPLIALKKQKELGILNIIAFTLAWLTVFVCIKYFTPQMAISTGLITLLFTGIIGSEFLWQRYKKELLTGR</sequence>
<organism evidence="9 10">
    <name type="scientific">Candidatus Roizmanbacteria bacterium RIFCSPLOWO2_01_FULL_35_13</name>
    <dbReference type="NCBI Taxonomy" id="1802055"/>
    <lineage>
        <taxon>Bacteria</taxon>
        <taxon>Candidatus Roizmaniibacteriota</taxon>
    </lineage>
</organism>
<dbReference type="AlphaFoldDB" id="A0A1F7I6X3"/>
<feature type="transmembrane region" description="Helical" evidence="8">
    <location>
        <begin position="154"/>
        <end position="172"/>
    </location>
</feature>
<dbReference type="GO" id="GO:0005886">
    <property type="term" value="C:plasma membrane"/>
    <property type="evidence" value="ECO:0007669"/>
    <property type="project" value="UniProtKB-SubCell"/>
</dbReference>
<feature type="transmembrane region" description="Helical" evidence="8">
    <location>
        <begin position="178"/>
        <end position="197"/>
    </location>
</feature>
<feature type="transmembrane region" description="Helical" evidence="8">
    <location>
        <begin position="259"/>
        <end position="284"/>
    </location>
</feature>
<dbReference type="STRING" id="1802055.A3A74_05715"/>
<proteinExistence type="predicted"/>
<keyword evidence="6 8" id="KW-1133">Transmembrane helix</keyword>
<feature type="transmembrane region" description="Helical" evidence="8">
    <location>
        <begin position="38"/>
        <end position="62"/>
    </location>
</feature>
<feature type="transmembrane region" description="Helical" evidence="8">
    <location>
        <begin position="403"/>
        <end position="422"/>
    </location>
</feature>
<accession>A0A1F7I6X3</accession>
<reference evidence="9 10" key="1">
    <citation type="journal article" date="2016" name="Nat. Commun.">
        <title>Thousands of microbial genomes shed light on interconnected biogeochemical processes in an aquifer system.</title>
        <authorList>
            <person name="Anantharaman K."/>
            <person name="Brown C.T."/>
            <person name="Hug L.A."/>
            <person name="Sharon I."/>
            <person name="Castelle C.J."/>
            <person name="Probst A.J."/>
            <person name="Thomas B.C."/>
            <person name="Singh A."/>
            <person name="Wilkins M.J."/>
            <person name="Karaoz U."/>
            <person name="Brodie E.L."/>
            <person name="Williams K.H."/>
            <person name="Hubbard S.S."/>
            <person name="Banfield J.F."/>
        </authorList>
    </citation>
    <scope>NUCLEOTIDE SEQUENCE [LARGE SCALE GENOMIC DNA]</scope>
</reference>
<keyword evidence="4" id="KW-0133">Cell shape</keyword>
<keyword evidence="3 8" id="KW-0812">Transmembrane</keyword>
<evidence type="ECO:0008006" key="11">
    <source>
        <dbReference type="Google" id="ProtNLM"/>
    </source>
</evidence>
<evidence type="ECO:0000313" key="9">
    <source>
        <dbReference type="EMBL" id="OGK39093.1"/>
    </source>
</evidence>
<evidence type="ECO:0000256" key="6">
    <source>
        <dbReference type="ARBA" id="ARBA00022989"/>
    </source>
</evidence>
<dbReference type="GO" id="GO:0008360">
    <property type="term" value="P:regulation of cell shape"/>
    <property type="evidence" value="ECO:0007669"/>
    <property type="project" value="UniProtKB-KW"/>
</dbReference>
<comment type="caution">
    <text evidence="9">The sequence shown here is derived from an EMBL/GenBank/DDBJ whole genome shotgun (WGS) entry which is preliminary data.</text>
</comment>
<feature type="transmembrane region" description="Helical" evidence="8">
    <location>
        <begin position="345"/>
        <end position="363"/>
    </location>
</feature>
<keyword evidence="7 8" id="KW-0472">Membrane</keyword>
<evidence type="ECO:0000256" key="5">
    <source>
        <dbReference type="ARBA" id="ARBA00022984"/>
    </source>
</evidence>
<evidence type="ECO:0000256" key="2">
    <source>
        <dbReference type="ARBA" id="ARBA00022475"/>
    </source>
</evidence>